<feature type="region of interest" description="Disordered" evidence="1">
    <location>
        <begin position="482"/>
        <end position="505"/>
    </location>
</feature>
<evidence type="ECO:0000313" key="4">
    <source>
        <dbReference type="Proteomes" id="UP000649328"/>
    </source>
</evidence>
<dbReference type="Proteomes" id="UP000649328">
    <property type="component" value="Unassembled WGS sequence"/>
</dbReference>
<dbReference type="OrthoDB" id="1922282at2759"/>
<feature type="domain" description="DnaJ homologue subfamily C member 28 conserved" evidence="2">
    <location>
        <begin position="275"/>
        <end position="347"/>
    </location>
</feature>
<name>A0A8H7GQV1_9ASCO</name>
<dbReference type="InterPro" id="IPR018961">
    <property type="entry name" value="DnaJ_homolog_subfam-C_membr-28"/>
</dbReference>
<gene>
    <name evidence="3" type="ORF">HF325_004184</name>
</gene>
<evidence type="ECO:0000313" key="3">
    <source>
        <dbReference type="EMBL" id="KAF8001683.1"/>
    </source>
</evidence>
<evidence type="ECO:0000259" key="2">
    <source>
        <dbReference type="Pfam" id="PF09350"/>
    </source>
</evidence>
<organism evidence="3 4">
    <name type="scientific">Metschnikowia pulcherrima</name>
    <dbReference type="NCBI Taxonomy" id="27326"/>
    <lineage>
        <taxon>Eukaryota</taxon>
        <taxon>Fungi</taxon>
        <taxon>Dikarya</taxon>
        <taxon>Ascomycota</taxon>
        <taxon>Saccharomycotina</taxon>
        <taxon>Pichiomycetes</taxon>
        <taxon>Metschnikowiaceae</taxon>
        <taxon>Metschnikowia</taxon>
    </lineage>
</organism>
<feature type="region of interest" description="Disordered" evidence="1">
    <location>
        <begin position="1"/>
        <end position="66"/>
    </location>
</feature>
<feature type="compositionally biased region" description="Basic and acidic residues" evidence="1">
    <location>
        <begin position="483"/>
        <end position="493"/>
    </location>
</feature>
<evidence type="ECO:0000256" key="1">
    <source>
        <dbReference type="SAM" id="MobiDB-lite"/>
    </source>
</evidence>
<dbReference type="PANTHER" id="PTHR39394:SF1">
    <property type="entry name" value="DNAJ HOMOLOGUE SUBFAMILY C MEMBER 28 CONSERVED DOMAIN-CONTAINING PROTEIN"/>
    <property type="match status" value="1"/>
</dbReference>
<accession>A0A8H7GQV1</accession>
<keyword evidence="4" id="KW-1185">Reference proteome</keyword>
<reference evidence="3" key="1">
    <citation type="submission" date="2020-10" db="EMBL/GenBank/DDBJ databases">
        <title>The Whole-Genome Sequence of Metschnikowia persimmonesis, a Novel Endophytic Yeast Species Isolated from Medicinal Plant Diospyros kaki Thumb.</title>
        <authorList>
            <person name="Rahmat E."/>
            <person name="Kang Y."/>
        </authorList>
    </citation>
    <scope>NUCLEOTIDE SEQUENCE</scope>
    <source>
        <strain evidence="3">KIOM G15050</strain>
    </source>
</reference>
<comment type="caution">
    <text evidence="3">The sequence shown here is derived from an EMBL/GenBank/DDBJ whole genome shotgun (WGS) entry which is preliminary data.</text>
</comment>
<dbReference type="EMBL" id="JACBPP010000005">
    <property type="protein sequence ID" value="KAF8001683.1"/>
    <property type="molecule type" value="Genomic_DNA"/>
</dbReference>
<sequence length="505" mass="57584">MSPDRSTVKFASPKRARAISNSETRPSEHPEIFESPDAKRHHSASVSSVASHMSDDYETFPRKPSYERDNIDLEKQLIISAGGNGASKPSALAERFEQILSEKIDASNKSVIDAEPTLHELYSKYHHDARDASSFKDAQFQDKTQLETFKKAFQKEIGYVASEHYLKTKEDRVIADHWDGTEKVQETALRMILDSAPKAKKIKRGRTLFTPPKAYGVRVTDAKEGSLDYKISKSLNTAEKEKEEFREMYKERLLGPAMFIDHTSTSSILGTIGNMASARINAAIDRKTGKFESPNMDKVRGKPLDTERLVNATDSNYFMNQILKNQECLPVWIENQQGIDRDITSFRHELKRKLFKAVMEVLTIKDEDKDAKTCLENFRQSDPTQLQKAANSRLLERDSKYLKAKIEDLNRGVRNYNLQCPSTGLHKWKVVEGSELDRQFHEICANFESLISEHITYIENLKLALPVSAERYSIRFQKWWSSSEKDKQGKEKTPGPQKRALAAVA</sequence>
<proteinExistence type="predicted"/>
<dbReference type="AlphaFoldDB" id="A0A8H7GQV1"/>
<feature type="compositionally biased region" description="Basic and acidic residues" evidence="1">
    <location>
        <begin position="25"/>
        <end position="38"/>
    </location>
</feature>
<feature type="compositionally biased region" description="Basic and acidic residues" evidence="1">
    <location>
        <begin position="53"/>
        <end position="66"/>
    </location>
</feature>
<dbReference type="PANTHER" id="PTHR39394">
    <property type="entry name" value="YALI0E31793P"/>
    <property type="match status" value="1"/>
</dbReference>
<dbReference type="Pfam" id="PF09350">
    <property type="entry name" value="DJC28_CD"/>
    <property type="match status" value="1"/>
</dbReference>
<protein>
    <recommendedName>
        <fullName evidence="2">DnaJ homologue subfamily C member 28 conserved domain-containing protein</fullName>
    </recommendedName>
</protein>